<accession>A0A2K3NT44</accession>
<dbReference type="InterPro" id="IPR039340">
    <property type="entry name" value="Tfc4/TFIIIC-102/Sfc4"/>
</dbReference>
<dbReference type="GO" id="GO:0006383">
    <property type="term" value="P:transcription by RNA polymerase III"/>
    <property type="evidence" value="ECO:0007669"/>
    <property type="project" value="InterPro"/>
</dbReference>
<proteinExistence type="predicted"/>
<organism evidence="1 2">
    <name type="scientific">Trifolium pratense</name>
    <name type="common">Red clover</name>
    <dbReference type="NCBI Taxonomy" id="57577"/>
    <lineage>
        <taxon>Eukaryota</taxon>
        <taxon>Viridiplantae</taxon>
        <taxon>Streptophyta</taxon>
        <taxon>Embryophyta</taxon>
        <taxon>Tracheophyta</taxon>
        <taxon>Spermatophyta</taxon>
        <taxon>Magnoliopsida</taxon>
        <taxon>eudicotyledons</taxon>
        <taxon>Gunneridae</taxon>
        <taxon>Pentapetalae</taxon>
        <taxon>rosids</taxon>
        <taxon>fabids</taxon>
        <taxon>Fabales</taxon>
        <taxon>Fabaceae</taxon>
        <taxon>Papilionoideae</taxon>
        <taxon>50 kb inversion clade</taxon>
        <taxon>NPAAA clade</taxon>
        <taxon>Hologalegina</taxon>
        <taxon>IRL clade</taxon>
        <taxon>Trifolieae</taxon>
        <taxon>Trifolium</taxon>
    </lineage>
</organism>
<reference evidence="1 2" key="2">
    <citation type="journal article" date="2017" name="Front. Plant Sci.">
        <title>Gene Classification and Mining of Molecular Markers Useful in Red Clover (Trifolium pratense) Breeding.</title>
        <authorList>
            <person name="Istvanek J."/>
            <person name="Dluhosova J."/>
            <person name="Dluhos P."/>
            <person name="Patkova L."/>
            <person name="Nedelnik J."/>
            <person name="Repkova J."/>
        </authorList>
    </citation>
    <scope>NUCLEOTIDE SEQUENCE [LARGE SCALE GENOMIC DNA]</scope>
    <source>
        <strain evidence="2">cv. Tatra</strain>
        <tissue evidence="1">Young leaves</tissue>
    </source>
</reference>
<dbReference type="Gene3D" id="1.25.40.10">
    <property type="entry name" value="Tetratricopeptide repeat domain"/>
    <property type="match status" value="1"/>
</dbReference>
<dbReference type="SUPFAM" id="SSF48452">
    <property type="entry name" value="TPR-like"/>
    <property type="match status" value="1"/>
</dbReference>
<sequence>MNLESRFLLIKCHGGSISCAVSNEDFVSALETLQDDVEARISLASLLVEEGKEKEAISLLSPPKDSDSGEAHSEKSHRWWVDVRIKLKLCNIFQIRGMLNDFVDVSFPLVHESLRVATPRQQKPNPESPLCNLHKDEEYQLIIDLCNALASSQRYREALEIINLTPRTSLSAEKNEKLQSLGIQMAYNTTDPKQGFYCVKSNVPQHAQSVAAWNSYYKVISRLENRDTGHVKFLHNMQVSFVDCVPPILISAHQFTRFSHHQDAARKYLEAYKLSPENPLVNLCVGTALINLALGFRLKNKHRCVVQGLAFLYNNLKICGNSQQDNYEGPTSICWIFLAGIFILVEVDRADAGSTRFVLGIEFTKGCLGRRRTSQMCGSRRESLFNIARAYHHVGLVTLAAIYYEKVIAISERDYPIPKLPNENIDVIENHKPGYCNLRREAAYNLHLIYKRSGAVDLARQVLKDYCSV</sequence>
<gene>
    <name evidence="1" type="ORF">L195_g002664</name>
</gene>
<evidence type="ECO:0000313" key="2">
    <source>
        <dbReference type="Proteomes" id="UP000236291"/>
    </source>
</evidence>
<dbReference type="ExpressionAtlas" id="A0A2K3NT44">
    <property type="expression patterns" value="baseline"/>
</dbReference>
<evidence type="ECO:0000313" key="1">
    <source>
        <dbReference type="EMBL" id="PNY06201.1"/>
    </source>
</evidence>
<dbReference type="GO" id="GO:0000127">
    <property type="term" value="C:transcription factor TFIIIC complex"/>
    <property type="evidence" value="ECO:0007669"/>
    <property type="project" value="TreeGrafter"/>
</dbReference>
<dbReference type="InterPro" id="IPR011990">
    <property type="entry name" value="TPR-like_helical_dom_sf"/>
</dbReference>
<dbReference type="AlphaFoldDB" id="A0A2K3NT44"/>
<dbReference type="PANTHER" id="PTHR23082:SF0">
    <property type="entry name" value="GENERAL TRANSCRIPTION FACTOR 3C POLYPEPTIDE 3"/>
    <property type="match status" value="1"/>
</dbReference>
<dbReference type="STRING" id="57577.A0A2K3NT44"/>
<name>A0A2K3NT44_TRIPR</name>
<dbReference type="EMBL" id="ASHM01001186">
    <property type="protein sequence ID" value="PNY06201.1"/>
    <property type="molecule type" value="Genomic_DNA"/>
</dbReference>
<reference evidence="1 2" key="1">
    <citation type="journal article" date="2014" name="Am. J. Bot.">
        <title>Genome assembly and annotation for red clover (Trifolium pratense; Fabaceae).</title>
        <authorList>
            <person name="Istvanek J."/>
            <person name="Jaros M."/>
            <person name="Krenek A."/>
            <person name="Repkova J."/>
        </authorList>
    </citation>
    <scope>NUCLEOTIDE SEQUENCE [LARGE SCALE GENOMIC DNA]</scope>
    <source>
        <strain evidence="2">cv. Tatra</strain>
        <tissue evidence="1">Young leaves</tissue>
    </source>
</reference>
<dbReference type="PANTHER" id="PTHR23082">
    <property type="entry name" value="TRANSCRIPTION INITIATION FACTOR IIIC TFIIIC , POLYPEPTIDE 3-RELATED"/>
    <property type="match status" value="1"/>
</dbReference>
<dbReference type="Proteomes" id="UP000236291">
    <property type="component" value="Unassembled WGS sequence"/>
</dbReference>
<protein>
    <submittedName>
        <fullName evidence="1">General transcription factor 3c polypeptide 3-like</fullName>
    </submittedName>
</protein>
<comment type="caution">
    <text evidence="1">The sequence shown here is derived from an EMBL/GenBank/DDBJ whole genome shotgun (WGS) entry which is preliminary data.</text>
</comment>